<proteinExistence type="predicted"/>
<dbReference type="Pfam" id="PF14059">
    <property type="entry name" value="DUF4251"/>
    <property type="match status" value="1"/>
</dbReference>
<organism evidence="1 2">
    <name type="scientific">Autumnicola musiva</name>
    <dbReference type="NCBI Taxonomy" id="3075589"/>
    <lineage>
        <taxon>Bacteria</taxon>
        <taxon>Pseudomonadati</taxon>
        <taxon>Bacteroidota</taxon>
        <taxon>Flavobacteriia</taxon>
        <taxon>Flavobacteriales</taxon>
        <taxon>Flavobacteriaceae</taxon>
        <taxon>Autumnicola</taxon>
    </lineage>
</organism>
<sequence length="172" mass="18995">MRYLSRMKSLNVVLMLGFAFILCLFSACGGSKRAALSGEYRELVNSRKFEIENDWAVPLRGSMINLIGNPNSIRFKGDSVDVFLPYFGVRHSGGGYGDAGGIEFKGSPRNVSIEESNKDGLQLKFEGNDGNENLQFIVNIFSNGNTTISVNSSQRDAIRYRGNIGPLKEQNE</sequence>
<dbReference type="RefSeq" id="WP_311503356.1">
    <property type="nucleotide sequence ID" value="NZ_JAVRHK010000006.1"/>
</dbReference>
<dbReference type="PROSITE" id="PS51257">
    <property type="entry name" value="PROKAR_LIPOPROTEIN"/>
    <property type="match status" value="1"/>
</dbReference>
<evidence type="ECO:0000313" key="2">
    <source>
        <dbReference type="Proteomes" id="UP001262582"/>
    </source>
</evidence>
<dbReference type="Proteomes" id="UP001262582">
    <property type="component" value="Unassembled WGS sequence"/>
</dbReference>
<gene>
    <name evidence="1" type="ORF">RM539_10505</name>
</gene>
<reference evidence="1 2" key="1">
    <citation type="submission" date="2023-09" db="EMBL/GenBank/DDBJ databases">
        <authorList>
            <person name="Rey-Velasco X."/>
        </authorList>
    </citation>
    <scope>NUCLEOTIDE SEQUENCE [LARGE SCALE GENOMIC DNA]</scope>
    <source>
        <strain evidence="1 2">F117</strain>
    </source>
</reference>
<accession>A0ABU3D651</accession>
<dbReference type="EMBL" id="JAVRHK010000006">
    <property type="protein sequence ID" value="MDT0677012.1"/>
    <property type="molecule type" value="Genomic_DNA"/>
</dbReference>
<protein>
    <submittedName>
        <fullName evidence="1">DUF4251 domain-containing protein</fullName>
    </submittedName>
</protein>
<keyword evidence="2" id="KW-1185">Reference proteome</keyword>
<comment type="caution">
    <text evidence="1">The sequence shown here is derived from an EMBL/GenBank/DDBJ whole genome shotgun (WGS) entry which is preliminary data.</text>
</comment>
<evidence type="ECO:0000313" key="1">
    <source>
        <dbReference type="EMBL" id="MDT0677012.1"/>
    </source>
</evidence>
<dbReference type="Gene3D" id="2.40.128.410">
    <property type="match status" value="1"/>
</dbReference>
<name>A0ABU3D651_9FLAO</name>
<dbReference type="InterPro" id="IPR025347">
    <property type="entry name" value="DUF4251"/>
</dbReference>